<protein>
    <submittedName>
        <fullName evidence="3">Oxidoreductase</fullName>
    </submittedName>
</protein>
<evidence type="ECO:0000256" key="1">
    <source>
        <dbReference type="SAM" id="Phobius"/>
    </source>
</evidence>
<proteinExistence type="predicted"/>
<dbReference type="Gene3D" id="1.20.950.20">
    <property type="entry name" value="Transmembrane di-heme cytochromes, Chain C"/>
    <property type="match status" value="1"/>
</dbReference>
<dbReference type="SUPFAM" id="SSF56524">
    <property type="entry name" value="Oxidoreductase molybdopterin-binding domain"/>
    <property type="match status" value="1"/>
</dbReference>
<gene>
    <name evidence="3" type="ORF">C5E45_35130</name>
</gene>
<feature type="transmembrane region" description="Helical" evidence="1">
    <location>
        <begin position="157"/>
        <end position="177"/>
    </location>
</feature>
<evidence type="ECO:0000313" key="4">
    <source>
        <dbReference type="Proteomes" id="UP000239874"/>
    </source>
</evidence>
<feature type="transmembrane region" description="Helical" evidence="1">
    <location>
        <begin position="6"/>
        <end position="29"/>
    </location>
</feature>
<sequence length="300" mass="33659">SIGLARWWHLGVNTLWLLNGALFYVLLFTTGQWRHVVPTSWSVFPNAVSVLIQYLSLDWPVENGWVAYNSLQLIAYFITIFIAAPLALLTGLGMSPALSTRFKPISKLFSIQLARSMHFLVLVWFLLFITVHVALVFMTGLLRNLNHIYAGRDATDWAGFAVFAASIVVVVAAWVAATPFTLRHPRVVQRVGFALIGPAQRLFEHLDATPGEYTEKDISPYFWHNGRYPDSAEYTALLDGGFADYRLRITGLVEKPAELSLAQLRALPHHEQITQHFCIQGWSGIAKWGGVSMHTILDLV</sequence>
<feature type="transmembrane region" description="Helical" evidence="1">
    <location>
        <begin position="119"/>
        <end position="137"/>
    </location>
</feature>
<keyword evidence="1" id="KW-1133">Transmembrane helix</keyword>
<dbReference type="AlphaFoldDB" id="A0A2S6A065"/>
<dbReference type="Proteomes" id="UP000239874">
    <property type="component" value="Unassembled WGS sequence"/>
</dbReference>
<feature type="transmembrane region" description="Helical" evidence="1">
    <location>
        <begin position="74"/>
        <end position="98"/>
    </location>
</feature>
<organism evidence="3 4">
    <name type="scientific">Nocardia nova</name>
    <dbReference type="NCBI Taxonomy" id="37330"/>
    <lineage>
        <taxon>Bacteria</taxon>
        <taxon>Bacillati</taxon>
        <taxon>Actinomycetota</taxon>
        <taxon>Actinomycetes</taxon>
        <taxon>Mycobacteriales</taxon>
        <taxon>Nocardiaceae</taxon>
        <taxon>Nocardia</taxon>
    </lineage>
</organism>
<accession>A0A2S6A065</accession>
<keyword evidence="1" id="KW-0812">Transmembrane</keyword>
<dbReference type="InterPro" id="IPR000572">
    <property type="entry name" value="OxRdtase_Mopterin-bd_dom"/>
</dbReference>
<dbReference type="GO" id="GO:0016020">
    <property type="term" value="C:membrane"/>
    <property type="evidence" value="ECO:0007669"/>
    <property type="project" value="InterPro"/>
</dbReference>
<reference evidence="3 4" key="1">
    <citation type="submission" date="2018-02" db="EMBL/GenBank/DDBJ databases">
        <title>8 Nocardia nova and 1 Nocardia cyriacigeorgica strain used for evolution to TMP-SMX.</title>
        <authorList>
            <person name="Mehta H."/>
            <person name="Weng J."/>
            <person name="Shamoo Y."/>
        </authorList>
    </citation>
    <scope>NUCLEOTIDE SEQUENCE [LARGE SCALE GENOMIC DNA]</scope>
    <source>
        <strain evidence="3 4">MDA3139</strain>
    </source>
</reference>
<dbReference type="EMBL" id="PSZC01000094">
    <property type="protein sequence ID" value="PPJ24359.1"/>
    <property type="molecule type" value="Genomic_DNA"/>
</dbReference>
<dbReference type="GO" id="GO:0022904">
    <property type="term" value="P:respiratory electron transport chain"/>
    <property type="evidence" value="ECO:0007669"/>
    <property type="project" value="InterPro"/>
</dbReference>
<feature type="non-terminal residue" evidence="3">
    <location>
        <position position="300"/>
    </location>
</feature>
<dbReference type="Pfam" id="PF00174">
    <property type="entry name" value="Oxidored_molyb"/>
    <property type="match status" value="1"/>
</dbReference>
<dbReference type="InterPro" id="IPR036374">
    <property type="entry name" value="OxRdtase_Mopterin-bd_sf"/>
</dbReference>
<dbReference type="Gene3D" id="3.90.420.10">
    <property type="entry name" value="Oxidoreductase, molybdopterin-binding domain"/>
    <property type="match status" value="1"/>
</dbReference>
<keyword evidence="1" id="KW-0472">Membrane</keyword>
<comment type="caution">
    <text evidence="3">The sequence shown here is derived from an EMBL/GenBank/DDBJ whole genome shotgun (WGS) entry which is preliminary data.</text>
</comment>
<feature type="domain" description="Oxidoreductase molybdopterin-binding" evidence="2">
    <location>
        <begin position="243"/>
        <end position="299"/>
    </location>
</feature>
<feature type="non-terminal residue" evidence="3">
    <location>
        <position position="1"/>
    </location>
</feature>
<dbReference type="RefSeq" id="WP_181063758.1">
    <property type="nucleotide sequence ID" value="NZ_PSZC01000094.1"/>
</dbReference>
<evidence type="ECO:0000313" key="3">
    <source>
        <dbReference type="EMBL" id="PPJ24359.1"/>
    </source>
</evidence>
<evidence type="ECO:0000259" key="2">
    <source>
        <dbReference type="Pfam" id="PF00174"/>
    </source>
</evidence>
<name>A0A2S6A065_9NOCA</name>
<dbReference type="InterPro" id="IPR016174">
    <property type="entry name" value="Di-haem_cyt_TM"/>
</dbReference>
<dbReference type="SUPFAM" id="SSF81342">
    <property type="entry name" value="Transmembrane di-heme cytochromes"/>
    <property type="match status" value="1"/>
</dbReference>